<dbReference type="InterPro" id="IPR050482">
    <property type="entry name" value="Sensor_HK_TwoCompSys"/>
</dbReference>
<dbReference type="InParanoid" id="A0A317ZHH8"/>
<evidence type="ECO:0000313" key="4">
    <source>
        <dbReference type="EMBL" id="PXA02821.1"/>
    </source>
</evidence>
<keyword evidence="2" id="KW-0418">Kinase</keyword>
<keyword evidence="5" id="KW-1185">Reference proteome</keyword>
<organism evidence="4 5">
    <name type="scientific">Coraliomargarita sinensis</name>
    <dbReference type="NCBI Taxonomy" id="2174842"/>
    <lineage>
        <taxon>Bacteria</taxon>
        <taxon>Pseudomonadati</taxon>
        <taxon>Verrucomicrobiota</taxon>
        <taxon>Opitutia</taxon>
        <taxon>Puniceicoccales</taxon>
        <taxon>Coraliomargaritaceae</taxon>
        <taxon>Coraliomargarita</taxon>
    </lineage>
</organism>
<dbReference type="SUPFAM" id="SSF55874">
    <property type="entry name" value="ATPase domain of HSP90 chaperone/DNA topoisomerase II/histidine kinase"/>
    <property type="match status" value="1"/>
</dbReference>
<keyword evidence="3" id="KW-0902">Two-component regulatory system</keyword>
<evidence type="ECO:0000313" key="5">
    <source>
        <dbReference type="Proteomes" id="UP000247099"/>
    </source>
</evidence>
<dbReference type="Proteomes" id="UP000247099">
    <property type="component" value="Unassembled WGS sequence"/>
</dbReference>
<keyword evidence="1" id="KW-0808">Transferase</keyword>
<evidence type="ECO:0008006" key="6">
    <source>
        <dbReference type="Google" id="ProtNLM"/>
    </source>
</evidence>
<comment type="caution">
    <text evidence="4">The sequence shown here is derived from an EMBL/GenBank/DDBJ whole genome shotgun (WGS) entry which is preliminary data.</text>
</comment>
<name>A0A317ZHH8_9BACT</name>
<proteinExistence type="predicted"/>
<dbReference type="GO" id="GO:0000160">
    <property type="term" value="P:phosphorelay signal transduction system"/>
    <property type="evidence" value="ECO:0007669"/>
    <property type="project" value="UniProtKB-KW"/>
</dbReference>
<dbReference type="InterPro" id="IPR036890">
    <property type="entry name" value="HATPase_C_sf"/>
</dbReference>
<dbReference type="GO" id="GO:0016301">
    <property type="term" value="F:kinase activity"/>
    <property type="evidence" value="ECO:0007669"/>
    <property type="project" value="UniProtKB-KW"/>
</dbReference>
<reference evidence="4 5" key="1">
    <citation type="submission" date="2018-05" db="EMBL/GenBank/DDBJ databases">
        <title>Coraliomargarita sinensis sp. nov., isolated from a marine solar saltern.</title>
        <authorList>
            <person name="Zhou L.Y."/>
        </authorList>
    </citation>
    <scope>NUCLEOTIDE SEQUENCE [LARGE SCALE GENOMIC DNA]</scope>
    <source>
        <strain evidence="4 5">WN38</strain>
    </source>
</reference>
<dbReference type="Gene3D" id="3.30.565.10">
    <property type="entry name" value="Histidine kinase-like ATPase, C-terminal domain"/>
    <property type="match status" value="1"/>
</dbReference>
<sequence>MEVADNEKAFDVKAAQSEKKTHRLGLLGMKERAEMVGARFSVASMTGKGTTVSVRLALDKACPTHDSPSTT</sequence>
<protein>
    <recommendedName>
        <fullName evidence="6">Histidine kinase/HSP90-like ATPase domain-containing protein</fullName>
    </recommendedName>
</protein>
<evidence type="ECO:0000256" key="3">
    <source>
        <dbReference type="ARBA" id="ARBA00023012"/>
    </source>
</evidence>
<dbReference type="EMBL" id="QHJQ01000026">
    <property type="protein sequence ID" value="PXA02821.1"/>
    <property type="molecule type" value="Genomic_DNA"/>
</dbReference>
<gene>
    <name evidence="4" type="ORF">DDZ13_15145</name>
</gene>
<dbReference type="AlphaFoldDB" id="A0A317ZHH8"/>
<dbReference type="PANTHER" id="PTHR24421">
    <property type="entry name" value="NITRATE/NITRITE SENSOR PROTEIN NARX-RELATED"/>
    <property type="match status" value="1"/>
</dbReference>
<evidence type="ECO:0000256" key="1">
    <source>
        <dbReference type="ARBA" id="ARBA00022679"/>
    </source>
</evidence>
<accession>A0A317ZHH8</accession>
<evidence type="ECO:0000256" key="2">
    <source>
        <dbReference type="ARBA" id="ARBA00022777"/>
    </source>
</evidence>